<dbReference type="RefSeq" id="WP_340361460.1">
    <property type="nucleotide sequence ID" value="NZ_JBBKZU010000046.1"/>
</dbReference>
<evidence type="ECO:0000313" key="1">
    <source>
        <dbReference type="EMBL" id="MEJ8816271.1"/>
    </source>
</evidence>
<accession>A0ABU8VSF3</accession>
<reference evidence="1 2" key="1">
    <citation type="submission" date="2024-03" db="EMBL/GenBank/DDBJ databases">
        <title>Novel species of the genus Variovorax.</title>
        <authorList>
            <person name="Liu Q."/>
            <person name="Xin Y.-H."/>
        </authorList>
    </citation>
    <scope>NUCLEOTIDE SEQUENCE [LARGE SCALE GENOMIC DNA]</scope>
    <source>
        <strain evidence="1 2">KACC 18899</strain>
    </source>
</reference>
<dbReference type="InterPro" id="IPR010921">
    <property type="entry name" value="Trp_repressor/repl_initiator"/>
</dbReference>
<organism evidence="1 2">
    <name type="scientific">Variovorax ureilyticus</name>
    <dbReference type="NCBI Taxonomy" id="1836198"/>
    <lineage>
        <taxon>Bacteria</taxon>
        <taxon>Pseudomonadati</taxon>
        <taxon>Pseudomonadota</taxon>
        <taxon>Betaproteobacteria</taxon>
        <taxon>Burkholderiales</taxon>
        <taxon>Comamonadaceae</taxon>
        <taxon>Variovorax</taxon>
    </lineage>
</organism>
<dbReference type="EMBL" id="JBBKZU010000046">
    <property type="protein sequence ID" value="MEJ8816271.1"/>
    <property type="molecule type" value="Genomic_DNA"/>
</dbReference>
<sequence length="135" mass="14103">MDTTVALSAGRRRRRKHSPEFKAHVVAACSKPGVSSASVAMANGINANLVRRWVRDAEVPPRGPAPLDAPKALPSAASASLTAAFVPVQLPAATGPAAPPSDIHIELRRGAMSVVVTWPVGLASECGGWLRELLR</sequence>
<keyword evidence="2" id="KW-1185">Reference proteome</keyword>
<protein>
    <submittedName>
        <fullName evidence="1">Transposase</fullName>
    </submittedName>
</protein>
<dbReference type="Pfam" id="PF01527">
    <property type="entry name" value="HTH_Tnp_1"/>
    <property type="match status" value="1"/>
</dbReference>
<dbReference type="SUPFAM" id="SSF48295">
    <property type="entry name" value="TrpR-like"/>
    <property type="match status" value="1"/>
</dbReference>
<dbReference type="NCBIfam" id="NF047595">
    <property type="entry name" value="IS66_ISRel24_TnpA"/>
    <property type="match status" value="1"/>
</dbReference>
<evidence type="ECO:0000313" key="2">
    <source>
        <dbReference type="Proteomes" id="UP001365846"/>
    </source>
</evidence>
<name>A0ABU8VSF3_9BURK</name>
<comment type="caution">
    <text evidence="1">The sequence shown here is derived from an EMBL/GenBank/DDBJ whole genome shotgun (WGS) entry which is preliminary data.</text>
</comment>
<dbReference type="Proteomes" id="UP001365846">
    <property type="component" value="Unassembled WGS sequence"/>
</dbReference>
<gene>
    <name evidence="1" type="ORF">WKW77_34895</name>
</gene>
<proteinExistence type="predicted"/>
<dbReference type="InterPro" id="IPR002514">
    <property type="entry name" value="Transposase_8"/>
</dbReference>